<dbReference type="GO" id="GO:0005829">
    <property type="term" value="C:cytosol"/>
    <property type="evidence" value="ECO:0007669"/>
    <property type="project" value="TreeGrafter"/>
</dbReference>
<dbReference type="InterPro" id="IPR017440">
    <property type="entry name" value="Cit_synth/succinyl-CoA_lig_AS"/>
</dbReference>
<dbReference type="PROSITE" id="PS01216">
    <property type="entry name" value="SUCCINYL_COA_LIG_1"/>
    <property type="match status" value="1"/>
</dbReference>
<keyword evidence="1" id="KW-0816">Tricarboxylic acid cycle</keyword>
<organism evidence="5">
    <name type="scientific">marine metagenome</name>
    <dbReference type="NCBI Taxonomy" id="408172"/>
    <lineage>
        <taxon>unclassified sequences</taxon>
        <taxon>metagenomes</taxon>
        <taxon>ecological metagenomes</taxon>
    </lineage>
</organism>
<accession>A0A381QSZ4</accession>
<dbReference type="PANTHER" id="PTHR11117">
    <property type="entry name" value="SUCCINYL-COA LIGASE SUBUNIT ALPHA"/>
    <property type="match status" value="1"/>
</dbReference>
<dbReference type="FunFam" id="3.40.50.720:FF:000277">
    <property type="entry name" value="Succinate--CoA ligase [ADP-forming] subunit alpha"/>
    <property type="match status" value="1"/>
</dbReference>
<dbReference type="SUPFAM" id="SSF52210">
    <property type="entry name" value="Succinyl-CoA synthetase domains"/>
    <property type="match status" value="1"/>
</dbReference>
<dbReference type="NCBIfam" id="TIGR01019">
    <property type="entry name" value="sucCoAalpha"/>
    <property type="match status" value="1"/>
</dbReference>
<dbReference type="InterPro" id="IPR033847">
    <property type="entry name" value="Citrt_syn/SCS-alpha_CS"/>
</dbReference>
<protein>
    <recommendedName>
        <fullName evidence="4">CoA-binding domain-containing protein</fullName>
    </recommendedName>
</protein>
<dbReference type="HAMAP" id="MF_01988">
    <property type="entry name" value="Succ_CoA_alpha"/>
    <property type="match status" value="1"/>
</dbReference>
<name>A0A381QSZ4_9ZZZZ</name>
<dbReference type="Pfam" id="PF02629">
    <property type="entry name" value="CoA_binding"/>
    <property type="match status" value="1"/>
</dbReference>
<dbReference type="Gene3D" id="3.40.50.261">
    <property type="entry name" value="Succinyl-CoA synthetase domains"/>
    <property type="match status" value="1"/>
</dbReference>
<dbReference type="GO" id="GO:0000166">
    <property type="term" value="F:nucleotide binding"/>
    <property type="evidence" value="ECO:0007669"/>
    <property type="project" value="UniProtKB-KW"/>
</dbReference>
<dbReference type="PRINTS" id="PR01798">
    <property type="entry name" value="SCOASYNTHASE"/>
</dbReference>
<dbReference type="PANTHER" id="PTHR11117:SF2">
    <property type="entry name" value="SUCCINATE--COA LIGASE [ADP_GDP-FORMING] SUBUNIT ALPHA, MITOCHONDRIAL"/>
    <property type="match status" value="1"/>
</dbReference>
<dbReference type="GO" id="GO:0004775">
    <property type="term" value="F:succinate-CoA ligase (ADP-forming) activity"/>
    <property type="evidence" value="ECO:0007669"/>
    <property type="project" value="TreeGrafter"/>
</dbReference>
<dbReference type="SUPFAM" id="SSF51735">
    <property type="entry name" value="NAD(P)-binding Rossmann-fold domains"/>
    <property type="match status" value="1"/>
</dbReference>
<dbReference type="InterPro" id="IPR016102">
    <property type="entry name" value="Succinyl-CoA_synth-like"/>
</dbReference>
<dbReference type="GO" id="GO:0006099">
    <property type="term" value="P:tricarboxylic acid cycle"/>
    <property type="evidence" value="ECO:0007669"/>
    <property type="project" value="UniProtKB-KW"/>
</dbReference>
<dbReference type="InterPro" id="IPR036291">
    <property type="entry name" value="NAD(P)-bd_dom_sf"/>
</dbReference>
<evidence type="ECO:0000313" key="5">
    <source>
        <dbReference type="EMBL" id="SUZ82512.1"/>
    </source>
</evidence>
<dbReference type="SMART" id="SM00881">
    <property type="entry name" value="CoA_binding"/>
    <property type="match status" value="1"/>
</dbReference>
<dbReference type="AlphaFoldDB" id="A0A381QSZ4"/>
<dbReference type="PIRSF" id="PIRSF001553">
    <property type="entry name" value="SucCS_alpha"/>
    <property type="match status" value="1"/>
</dbReference>
<evidence type="ECO:0000256" key="1">
    <source>
        <dbReference type="ARBA" id="ARBA00022532"/>
    </source>
</evidence>
<evidence type="ECO:0000256" key="2">
    <source>
        <dbReference type="ARBA" id="ARBA00022598"/>
    </source>
</evidence>
<dbReference type="Pfam" id="PF00549">
    <property type="entry name" value="Ligase_CoA"/>
    <property type="match status" value="1"/>
</dbReference>
<gene>
    <name evidence="5" type="ORF">METZ01_LOCUS35366</name>
</gene>
<keyword evidence="2" id="KW-0436">Ligase</keyword>
<evidence type="ECO:0000256" key="3">
    <source>
        <dbReference type="ARBA" id="ARBA00022741"/>
    </source>
</evidence>
<dbReference type="InterPro" id="IPR005810">
    <property type="entry name" value="CoA_lig_alpha"/>
</dbReference>
<dbReference type="PROSITE" id="PS00399">
    <property type="entry name" value="SUCCINYL_COA_LIG_2"/>
    <property type="match status" value="1"/>
</dbReference>
<dbReference type="GO" id="GO:0009361">
    <property type="term" value="C:succinate-CoA ligase complex (ADP-forming)"/>
    <property type="evidence" value="ECO:0007669"/>
    <property type="project" value="TreeGrafter"/>
</dbReference>
<dbReference type="FunFam" id="3.40.50.261:FF:000006">
    <property type="entry name" value="Succinate--CoA ligase [ADP-forming] subunit alpha"/>
    <property type="match status" value="1"/>
</dbReference>
<keyword evidence="3" id="KW-0547">Nucleotide-binding</keyword>
<sequence length="280" mass="29393">MVQGITGSEGLFHTEQMLNYNAKVLCGVTPGKGGQIVTNNQLPVFNSIKDAKKQFDIHATTIFVPPKFAAAAIIEAIEQNIKLIVCISEGIPVRDMIQVKNMLNKSSSILIGPNCPGIITAEESKIGITPGFICKKGSIGILSRSGTLTYEAIDQVVNIGLGLTTAVGIGGDPVIGSSMIDILKHFDADGETKGVVMIGEIGGNMENEAAKWIKDNMNKPVVSFIAGQTAPKGKRMGHAGAIISEGSETAEAKIAILKECGVTISNTVSEIGSTMKRIIG</sequence>
<reference evidence="5" key="1">
    <citation type="submission" date="2018-05" db="EMBL/GenBank/DDBJ databases">
        <authorList>
            <person name="Lanie J.A."/>
            <person name="Ng W.-L."/>
            <person name="Kazmierczak K.M."/>
            <person name="Andrzejewski T.M."/>
            <person name="Davidsen T.M."/>
            <person name="Wayne K.J."/>
            <person name="Tettelin H."/>
            <person name="Glass J.I."/>
            <person name="Rusch D."/>
            <person name="Podicherti R."/>
            <person name="Tsui H.-C.T."/>
            <person name="Winkler M.E."/>
        </authorList>
    </citation>
    <scope>NUCLEOTIDE SEQUENCE</scope>
</reference>
<dbReference type="NCBIfam" id="NF004230">
    <property type="entry name" value="PRK05678.1"/>
    <property type="match status" value="1"/>
</dbReference>
<dbReference type="InterPro" id="IPR005811">
    <property type="entry name" value="SUCC_ACL_C"/>
</dbReference>
<evidence type="ECO:0000259" key="4">
    <source>
        <dbReference type="SMART" id="SM00881"/>
    </source>
</evidence>
<dbReference type="GO" id="GO:0004776">
    <property type="term" value="F:succinate-CoA ligase (GDP-forming) activity"/>
    <property type="evidence" value="ECO:0007669"/>
    <property type="project" value="TreeGrafter"/>
</dbReference>
<proteinExistence type="inferred from homology"/>
<dbReference type="InterPro" id="IPR003781">
    <property type="entry name" value="CoA-bd"/>
</dbReference>
<feature type="domain" description="CoA-binding" evidence="4">
    <location>
        <begin position="1"/>
        <end position="91"/>
    </location>
</feature>
<dbReference type="EMBL" id="UINC01001510">
    <property type="protein sequence ID" value="SUZ82512.1"/>
    <property type="molecule type" value="Genomic_DNA"/>
</dbReference>
<dbReference type="Gene3D" id="3.40.50.720">
    <property type="entry name" value="NAD(P)-binding Rossmann-like Domain"/>
    <property type="match status" value="1"/>
</dbReference>